<protein>
    <submittedName>
        <fullName evidence="1">Uncharacterized protein</fullName>
    </submittedName>
</protein>
<sequence>MEPSRKELGRIMAYKNPHAWAVPDSNEKEHRYFSLDSMLSKEGDTPLMRLLALHATPLTIKNFLFYSENCRRRDYQHGLSRQENVSNKPSTLEDGVLKSNHLGVSPLHVLLHRNSFYVGEIVRLLLSVDPTLVRRRMKITGSFPLHISMANSLTLEQEVLQDLLVVDPSVVYEEDVDGDNPVSLLYKNVLRFRWARNWVTRSMSPNAADLTSQSWMTVITPDQFLSFCTAMIIAAQGNGSIHGNITWHSICAFPRCPPLLIKILEQKMSTDSLLQQDEESCTPLHYAAKAAAMSQASIPQHILKESESTLELILSLAPQAALYKDKKNYFPLHYALENPTIECRVIERLVDLSPVEALMTPRESDGLVPFQLAAARYTTDNPSSGSLIYNVLRSEPSAIHVA</sequence>
<dbReference type="SUPFAM" id="SSF48403">
    <property type="entry name" value="Ankyrin repeat"/>
    <property type="match status" value="1"/>
</dbReference>
<dbReference type="AlphaFoldDB" id="A0A7S3P8R4"/>
<name>A0A7S3P8R4_9STRA</name>
<dbReference type="Gene3D" id="1.25.40.20">
    <property type="entry name" value="Ankyrin repeat-containing domain"/>
    <property type="match status" value="1"/>
</dbReference>
<dbReference type="InterPro" id="IPR036770">
    <property type="entry name" value="Ankyrin_rpt-contain_sf"/>
</dbReference>
<proteinExistence type="predicted"/>
<evidence type="ECO:0000313" key="1">
    <source>
        <dbReference type="EMBL" id="CAE0411813.1"/>
    </source>
</evidence>
<gene>
    <name evidence="1" type="ORF">ACOF00016_LOCUS9099</name>
</gene>
<dbReference type="EMBL" id="HBIM01010959">
    <property type="protein sequence ID" value="CAE0411813.1"/>
    <property type="molecule type" value="Transcribed_RNA"/>
</dbReference>
<accession>A0A7S3P8R4</accession>
<reference evidence="1" key="1">
    <citation type="submission" date="2021-01" db="EMBL/GenBank/DDBJ databases">
        <authorList>
            <person name="Corre E."/>
            <person name="Pelletier E."/>
            <person name="Niang G."/>
            <person name="Scheremetjew M."/>
            <person name="Finn R."/>
            <person name="Kale V."/>
            <person name="Holt S."/>
            <person name="Cochrane G."/>
            <person name="Meng A."/>
            <person name="Brown T."/>
            <person name="Cohen L."/>
        </authorList>
    </citation>
    <scope>NUCLEOTIDE SEQUENCE</scope>
    <source>
        <strain evidence="1">CCMP127</strain>
    </source>
</reference>
<organism evidence="1">
    <name type="scientific">Amphora coffeiformis</name>
    <dbReference type="NCBI Taxonomy" id="265554"/>
    <lineage>
        <taxon>Eukaryota</taxon>
        <taxon>Sar</taxon>
        <taxon>Stramenopiles</taxon>
        <taxon>Ochrophyta</taxon>
        <taxon>Bacillariophyta</taxon>
        <taxon>Bacillariophyceae</taxon>
        <taxon>Bacillariophycidae</taxon>
        <taxon>Thalassiophysales</taxon>
        <taxon>Catenulaceae</taxon>
        <taxon>Amphora</taxon>
    </lineage>
</organism>